<dbReference type="AlphaFoldDB" id="A0A0F9JR67"/>
<gene>
    <name evidence="1" type="ORF">LCGC14_1794220</name>
</gene>
<protein>
    <recommendedName>
        <fullName evidence="2">POTRA domain-containing protein</fullName>
    </recommendedName>
</protein>
<sequence length="113" mass="13114">MQFLRKIIFLAFILPIGIFALNYDVKFTGLKERNTLASIKRVSNLVILQERPPKTINALRFRANSDTDEILKVLHFYGFYDAKIDIDLDENKNILLVNVLIMPGVRYTIKDVK</sequence>
<dbReference type="EMBL" id="LAZR01017192">
    <property type="protein sequence ID" value="KKM01463.1"/>
    <property type="molecule type" value="Genomic_DNA"/>
</dbReference>
<comment type="caution">
    <text evidence="1">The sequence shown here is derived from an EMBL/GenBank/DDBJ whole genome shotgun (WGS) entry which is preliminary data.</text>
</comment>
<evidence type="ECO:0000313" key="1">
    <source>
        <dbReference type="EMBL" id="KKM01463.1"/>
    </source>
</evidence>
<organism evidence="1">
    <name type="scientific">marine sediment metagenome</name>
    <dbReference type="NCBI Taxonomy" id="412755"/>
    <lineage>
        <taxon>unclassified sequences</taxon>
        <taxon>metagenomes</taxon>
        <taxon>ecological metagenomes</taxon>
    </lineage>
</organism>
<proteinExistence type="predicted"/>
<evidence type="ECO:0008006" key="2">
    <source>
        <dbReference type="Google" id="ProtNLM"/>
    </source>
</evidence>
<accession>A0A0F9JR67</accession>
<feature type="non-terminal residue" evidence="1">
    <location>
        <position position="113"/>
    </location>
</feature>
<name>A0A0F9JR67_9ZZZZ</name>
<reference evidence="1" key="1">
    <citation type="journal article" date="2015" name="Nature">
        <title>Complex archaea that bridge the gap between prokaryotes and eukaryotes.</title>
        <authorList>
            <person name="Spang A."/>
            <person name="Saw J.H."/>
            <person name="Jorgensen S.L."/>
            <person name="Zaremba-Niedzwiedzka K."/>
            <person name="Martijn J."/>
            <person name="Lind A.E."/>
            <person name="van Eijk R."/>
            <person name="Schleper C."/>
            <person name="Guy L."/>
            <person name="Ettema T.J."/>
        </authorList>
    </citation>
    <scope>NUCLEOTIDE SEQUENCE</scope>
</reference>